<evidence type="ECO:0000313" key="2">
    <source>
        <dbReference type="Proteomes" id="UP000318946"/>
    </source>
</evidence>
<dbReference type="Proteomes" id="UP000318946">
    <property type="component" value="Chromosome"/>
</dbReference>
<evidence type="ECO:0000313" key="1">
    <source>
        <dbReference type="EMBL" id="BBL04878.1"/>
    </source>
</evidence>
<dbReference type="Gene3D" id="3.90.930.1">
    <property type="match status" value="1"/>
</dbReference>
<dbReference type="AlphaFoldDB" id="A0A4Y1WXP1"/>
<dbReference type="RefSeq" id="WP_141413201.1">
    <property type="nucleotide sequence ID" value="NZ_AP019735.1"/>
</dbReference>
<dbReference type="OrthoDB" id="659070at2"/>
<gene>
    <name evidence="1" type="ORF">A5CBH24_21910</name>
</gene>
<name>A0A4Y1WXP1_9BACT</name>
<proteinExistence type="predicted"/>
<keyword evidence="2" id="KW-1185">Reference proteome</keyword>
<accession>A0A4Y1WXP1</accession>
<dbReference type="GeneID" id="78342905"/>
<organism evidence="1 2">
    <name type="scientific">Alistipes communis</name>
    <dbReference type="NCBI Taxonomy" id="2585118"/>
    <lineage>
        <taxon>Bacteria</taxon>
        <taxon>Pseudomonadati</taxon>
        <taxon>Bacteroidota</taxon>
        <taxon>Bacteroidia</taxon>
        <taxon>Bacteroidales</taxon>
        <taxon>Rikenellaceae</taxon>
        <taxon>Alistipes</taxon>
    </lineage>
</organism>
<reference evidence="2" key="1">
    <citation type="submission" date="2019-06" db="EMBL/GenBank/DDBJ databases">
        <title>Alistipes onderdonkii subsp. vulgaris subsp. nov., Alistipes dispar sp. nov. and Alistipes communis sp. nov., isolated from human faeces, and creation of Alistipes onderdonkii subsp. onderdonkii subsp. nov.</title>
        <authorList>
            <person name="Sakamoto M."/>
            <person name="Ikeyama N."/>
            <person name="Ogata Y."/>
            <person name="Suda W."/>
            <person name="Iino T."/>
            <person name="Hattori M."/>
            <person name="Ohkuma M."/>
        </authorList>
    </citation>
    <scope>NUCLEOTIDE SEQUENCE [LARGE SCALE GENOMIC DNA]</scope>
    <source>
        <strain evidence="2">5CBH24</strain>
    </source>
</reference>
<sequence length="184" mass="21329">MNKILLATLICEALLAGCCREIYVTDLPIDIKVQYFPNKKQIEQIEVSAKNLSYNIWFYSDGTLHSEDIWTKYNSDSIESLGPSIGYDYKGNISGYAHASIDKSIMYHPNGKVRDIIRYDTLGQREGIAEYYTEEGVLDKRLLFRKDTLNKVLLDNKLFPNPPLDMWMLLDSIRRVEYRNKSSE</sequence>
<dbReference type="KEGG" id="acou:A5CBH24_21910"/>
<dbReference type="EMBL" id="AP019735">
    <property type="protein sequence ID" value="BBL04878.1"/>
    <property type="molecule type" value="Genomic_DNA"/>
</dbReference>
<protein>
    <submittedName>
        <fullName evidence="1">Uncharacterized protein</fullName>
    </submittedName>
</protein>